<dbReference type="OrthoDB" id="6331738at2"/>
<evidence type="ECO:0000313" key="3">
    <source>
        <dbReference type="Proteomes" id="UP000202259"/>
    </source>
</evidence>
<organism evidence="2 3">
    <name type="scientific">Cognaticolwellia beringensis</name>
    <dbReference type="NCBI Taxonomy" id="1967665"/>
    <lineage>
        <taxon>Bacteria</taxon>
        <taxon>Pseudomonadati</taxon>
        <taxon>Pseudomonadota</taxon>
        <taxon>Gammaproteobacteria</taxon>
        <taxon>Alteromonadales</taxon>
        <taxon>Colwelliaceae</taxon>
        <taxon>Cognaticolwellia</taxon>
    </lineage>
</organism>
<protein>
    <submittedName>
        <fullName evidence="2">Uncharacterized protein</fullName>
    </submittedName>
</protein>
<gene>
    <name evidence="2" type="ORF">B5D82_19495</name>
</gene>
<keyword evidence="1" id="KW-0812">Transmembrane</keyword>
<dbReference type="KEGG" id="cber:B5D82_19495"/>
<keyword evidence="1" id="KW-1133">Transmembrane helix</keyword>
<feature type="transmembrane region" description="Helical" evidence="1">
    <location>
        <begin position="92"/>
        <end position="112"/>
    </location>
</feature>
<sequence length="113" mass="13082">MAFERIQKQTHTIADKTVLVSYDRFTTRFEIKSEEEVIYSSLVLIPIKKPTILINNQQFTLSIFWLILWKSQLVNDDGVVIKELLQRRRKKSIGLLIYFALISSVKIGIGLVA</sequence>
<accession>A0A222GDN1</accession>
<evidence type="ECO:0000313" key="2">
    <source>
        <dbReference type="EMBL" id="ASP49763.1"/>
    </source>
</evidence>
<name>A0A222GDN1_9GAMM</name>
<reference evidence="2 3" key="1">
    <citation type="submission" date="2017-08" db="EMBL/GenBank/DDBJ databases">
        <title>Complete genome of Colwellia sp. NB097-1, a psychrophile bacterium ioslated from Bering Sea.</title>
        <authorList>
            <person name="Chen X."/>
        </authorList>
    </citation>
    <scope>NUCLEOTIDE SEQUENCE [LARGE SCALE GENOMIC DNA]</scope>
    <source>
        <strain evidence="2 3">NB097-1</strain>
    </source>
</reference>
<proteinExistence type="predicted"/>
<keyword evidence="3" id="KW-1185">Reference proteome</keyword>
<dbReference type="Proteomes" id="UP000202259">
    <property type="component" value="Chromosome"/>
</dbReference>
<dbReference type="EMBL" id="CP020465">
    <property type="protein sequence ID" value="ASP49763.1"/>
    <property type="molecule type" value="Genomic_DNA"/>
</dbReference>
<dbReference type="AlphaFoldDB" id="A0A222GDN1"/>
<dbReference type="RefSeq" id="WP_081154134.1">
    <property type="nucleotide sequence ID" value="NZ_CP020465.1"/>
</dbReference>
<keyword evidence="1" id="KW-0472">Membrane</keyword>
<evidence type="ECO:0000256" key="1">
    <source>
        <dbReference type="SAM" id="Phobius"/>
    </source>
</evidence>